<evidence type="ECO:0000313" key="1">
    <source>
        <dbReference type="EMBL" id="KNE01116.1"/>
    </source>
</evidence>
<name>A0A0L0P519_CANAR</name>
<accession>A0A0L0P519</accession>
<dbReference type="EMBL" id="LGST01000016">
    <property type="protein sequence ID" value="KNE01116.1"/>
    <property type="molecule type" value="Genomic_DNA"/>
</dbReference>
<gene>
    <name evidence="1" type="ORF">QG37_01994</name>
</gene>
<organism evidence="1 2">
    <name type="scientific">Candidozyma auris</name>
    <name type="common">Yeast</name>
    <name type="synonym">Candida auris</name>
    <dbReference type="NCBI Taxonomy" id="498019"/>
    <lineage>
        <taxon>Eukaryota</taxon>
        <taxon>Fungi</taxon>
        <taxon>Dikarya</taxon>
        <taxon>Ascomycota</taxon>
        <taxon>Saccharomycotina</taxon>
        <taxon>Pichiomycetes</taxon>
        <taxon>Metschnikowiaceae</taxon>
        <taxon>Candidozyma</taxon>
    </lineage>
</organism>
<dbReference type="AlphaFoldDB" id="A0A0L0P519"/>
<dbReference type="Proteomes" id="UP000037122">
    <property type="component" value="Unassembled WGS sequence"/>
</dbReference>
<evidence type="ECO:0000313" key="2">
    <source>
        <dbReference type="Proteomes" id="UP000037122"/>
    </source>
</evidence>
<reference evidence="2" key="1">
    <citation type="journal article" date="2015" name="BMC Genomics">
        <title>Draft genome of a commonly misdiagnosed multidrug resistant pathogen Candida auris.</title>
        <authorList>
            <person name="Chatterjee S."/>
            <person name="Alampalli S.V."/>
            <person name="Nageshan R.K."/>
            <person name="Chettiar S.T."/>
            <person name="Joshi S."/>
            <person name="Tatu U.S."/>
        </authorList>
    </citation>
    <scope>NUCLEOTIDE SEQUENCE [LARGE SCALE GENOMIC DNA]</scope>
    <source>
        <strain evidence="2">6684</strain>
    </source>
</reference>
<dbReference type="VEuPathDB" id="FungiDB:QG37_01994"/>
<sequence>MSGCRTATKEGFGTIGFGTDLGGAESTAAKVAGRKSGLEQCLGRLLEHLERCENGVVVVRRVPE</sequence>
<proteinExistence type="predicted"/>
<protein>
    <submittedName>
        <fullName evidence="1">Uncharacterized protein</fullName>
    </submittedName>
</protein>
<comment type="caution">
    <text evidence="1">The sequence shown here is derived from an EMBL/GenBank/DDBJ whole genome shotgun (WGS) entry which is preliminary data.</text>
</comment>